<organism evidence="2 3">
    <name type="scientific">Cryobacterium lactosi</name>
    <dbReference type="NCBI Taxonomy" id="1259202"/>
    <lineage>
        <taxon>Bacteria</taxon>
        <taxon>Bacillati</taxon>
        <taxon>Actinomycetota</taxon>
        <taxon>Actinomycetes</taxon>
        <taxon>Micrococcales</taxon>
        <taxon>Microbacteriaceae</taxon>
        <taxon>Cryobacterium</taxon>
    </lineage>
</organism>
<dbReference type="Proteomes" id="UP000298468">
    <property type="component" value="Unassembled WGS sequence"/>
</dbReference>
<sequence length="113" mass="12936">MPRDLTFLLIGIAIFVITFWWRAKALFARSQRRAAERKWVEATTRAIATTPDLLDTIGPLSEEELRELLKQIVFEITRSGAVNWSDLVGTVGWVRKRVREQAENPETEPAAEL</sequence>
<proteinExistence type="predicted"/>
<evidence type="ECO:0000313" key="3">
    <source>
        <dbReference type="Proteomes" id="UP000298468"/>
    </source>
</evidence>
<dbReference type="RefSeq" id="WP_134640492.1">
    <property type="nucleotide sequence ID" value="NZ_SOHM01000017.1"/>
</dbReference>
<dbReference type="OrthoDB" id="9934225at2"/>
<dbReference type="EMBL" id="SOHM01000017">
    <property type="protein sequence ID" value="TFD91556.1"/>
    <property type="molecule type" value="Genomic_DNA"/>
</dbReference>
<evidence type="ECO:0000313" key="2">
    <source>
        <dbReference type="EMBL" id="TFD91556.1"/>
    </source>
</evidence>
<keyword evidence="1" id="KW-1133">Transmembrane helix</keyword>
<reference evidence="2 3" key="1">
    <citation type="submission" date="2019-03" db="EMBL/GenBank/DDBJ databases">
        <title>Genomics of glacier-inhabiting Cryobacterium strains.</title>
        <authorList>
            <person name="Liu Q."/>
            <person name="Xin Y.-H."/>
        </authorList>
    </citation>
    <scope>NUCLEOTIDE SEQUENCE [LARGE SCALE GENOMIC DNA]</scope>
    <source>
        <strain evidence="2 3">Sr59</strain>
    </source>
</reference>
<keyword evidence="1" id="KW-0812">Transmembrane</keyword>
<comment type="caution">
    <text evidence="2">The sequence shown here is derived from an EMBL/GenBank/DDBJ whole genome shotgun (WGS) entry which is preliminary data.</text>
</comment>
<keyword evidence="1" id="KW-0472">Membrane</keyword>
<dbReference type="AlphaFoldDB" id="A0A4R9BXI9"/>
<feature type="transmembrane region" description="Helical" evidence="1">
    <location>
        <begin position="6"/>
        <end position="23"/>
    </location>
</feature>
<name>A0A4R9BXI9_9MICO</name>
<protein>
    <submittedName>
        <fullName evidence="2">Uncharacterized protein</fullName>
    </submittedName>
</protein>
<keyword evidence="3" id="KW-1185">Reference proteome</keyword>
<evidence type="ECO:0000256" key="1">
    <source>
        <dbReference type="SAM" id="Phobius"/>
    </source>
</evidence>
<gene>
    <name evidence="2" type="ORF">E3T61_08820</name>
</gene>
<accession>A0A4R9BXI9</accession>